<dbReference type="PANTHER" id="PTHR38166:SF1">
    <property type="entry name" value="C2H2-TYPE DOMAIN-CONTAINING PROTEIN"/>
    <property type="match status" value="1"/>
</dbReference>
<dbReference type="PANTHER" id="PTHR38166">
    <property type="entry name" value="C2H2-TYPE DOMAIN-CONTAINING PROTEIN-RELATED"/>
    <property type="match status" value="1"/>
</dbReference>
<feature type="region of interest" description="Disordered" evidence="1">
    <location>
        <begin position="138"/>
        <end position="168"/>
    </location>
</feature>
<evidence type="ECO:0000256" key="1">
    <source>
        <dbReference type="SAM" id="MobiDB-lite"/>
    </source>
</evidence>
<reference evidence="2" key="1">
    <citation type="journal article" date="2023" name="Mol. Phylogenet. Evol.">
        <title>Genome-scale phylogeny and comparative genomics of the fungal order Sordariales.</title>
        <authorList>
            <person name="Hensen N."/>
            <person name="Bonometti L."/>
            <person name="Westerberg I."/>
            <person name="Brannstrom I.O."/>
            <person name="Guillou S."/>
            <person name="Cros-Aarteil S."/>
            <person name="Calhoun S."/>
            <person name="Haridas S."/>
            <person name="Kuo A."/>
            <person name="Mondo S."/>
            <person name="Pangilinan J."/>
            <person name="Riley R."/>
            <person name="LaButti K."/>
            <person name="Andreopoulos B."/>
            <person name="Lipzen A."/>
            <person name="Chen C."/>
            <person name="Yan M."/>
            <person name="Daum C."/>
            <person name="Ng V."/>
            <person name="Clum A."/>
            <person name="Steindorff A."/>
            <person name="Ohm R.A."/>
            <person name="Martin F."/>
            <person name="Silar P."/>
            <person name="Natvig D.O."/>
            <person name="Lalanne C."/>
            <person name="Gautier V."/>
            <person name="Ament-Velasquez S.L."/>
            <person name="Kruys A."/>
            <person name="Hutchinson M.I."/>
            <person name="Powell A.J."/>
            <person name="Barry K."/>
            <person name="Miller A.N."/>
            <person name="Grigoriev I.V."/>
            <person name="Debuchy R."/>
            <person name="Gladieux P."/>
            <person name="Hiltunen Thoren M."/>
            <person name="Johannesson H."/>
        </authorList>
    </citation>
    <scope>NUCLEOTIDE SEQUENCE</scope>
    <source>
        <strain evidence="2">PSN243</strain>
    </source>
</reference>
<gene>
    <name evidence="2" type="ORF">QBC34DRAFT_133048</name>
</gene>
<feature type="compositionally biased region" description="Acidic residues" evidence="1">
    <location>
        <begin position="1"/>
        <end position="12"/>
    </location>
</feature>
<evidence type="ECO:0008006" key="4">
    <source>
        <dbReference type="Google" id="ProtNLM"/>
    </source>
</evidence>
<organism evidence="2 3">
    <name type="scientific">Podospora aff. communis PSN243</name>
    <dbReference type="NCBI Taxonomy" id="3040156"/>
    <lineage>
        <taxon>Eukaryota</taxon>
        <taxon>Fungi</taxon>
        <taxon>Dikarya</taxon>
        <taxon>Ascomycota</taxon>
        <taxon>Pezizomycotina</taxon>
        <taxon>Sordariomycetes</taxon>
        <taxon>Sordariomycetidae</taxon>
        <taxon>Sordariales</taxon>
        <taxon>Podosporaceae</taxon>
        <taxon>Podospora</taxon>
    </lineage>
</organism>
<reference evidence="2" key="2">
    <citation type="submission" date="2023-05" db="EMBL/GenBank/DDBJ databases">
        <authorList>
            <consortium name="Lawrence Berkeley National Laboratory"/>
            <person name="Steindorff A."/>
            <person name="Hensen N."/>
            <person name="Bonometti L."/>
            <person name="Westerberg I."/>
            <person name="Brannstrom I.O."/>
            <person name="Guillou S."/>
            <person name="Cros-Aarteil S."/>
            <person name="Calhoun S."/>
            <person name="Haridas S."/>
            <person name="Kuo A."/>
            <person name="Mondo S."/>
            <person name="Pangilinan J."/>
            <person name="Riley R."/>
            <person name="Labutti K."/>
            <person name="Andreopoulos B."/>
            <person name="Lipzen A."/>
            <person name="Chen C."/>
            <person name="Yanf M."/>
            <person name="Daum C."/>
            <person name="Ng V."/>
            <person name="Clum A."/>
            <person name="Ohm R."/>
            <person name="Martin F."/>
            <person name="Silar P."/>
            <person name="Natvig D."/>
            <person name="Lalanne C."/>
            <person name="Gautier V."/>
            <person name="Ament-Velasquez S.L."/>
            <person name="Kruys A."/>
            <person name="Hutchinson M.I."/>
            <person name="Powell A.J."/>
            <person name="Barry K."/>
            <person name="Miller A.N."/>
            <person name="Grigoriev I.V."/>
            <person name="Debuchy R."/>
            <person name="Gladieux P."/>
            <person name="Thoren M.H."/>
            <person name="Johannesson H."/>
        </authorList>
    </citation>
    <scope>NUCLEOTIDE SEQUENCE</scope>
    <source>
        <strain evidence="2">PSN243</strain>
    </source>
</reference>
<name>A0AAV9GFH7_9PEZI</name>
<feature type="region of interest" description="Disordered" evidence="1">
    <location>
        <begin position="270"/>
        <end position="341"/>
    </location>
</feature>
<comment type="caution">
    <text evidence="2">The sequence shown here is derived from an EMBL/GenBank/DDBJ whole genome shotgun (WGS) entry which is preliminary data.</text>
</comment>
<feature type="compositionally biased region" description="Low complexity" evidence="1">
    <location>
        <begin position="404"/>
        <end position="425"/>
    </location>
</feature>
<protein>
    <recommendedName>
        <fullName evidence="4">C2H2-type domain-containing protein</fullName>
    </recommendedName>
</protein>
<feature type="region of interest" description="Disordered" evidence="1">
    <location>
        <begin position="387"/>
        <end position="454"/>
    </location>
</feature>
<keyword evidence="3" id="KW-1185">Reference proteome</keyword>
<feature type="region of interest" description="Disordered" evidence="1">
    <location>
        <begin position="666"/>
        <end position="715"/>
    </location>
</feature>
<sequence>MPVDFLDTEGDLAVDGRITTEPAQHAEPLFADQVPRDARDHQRKPLSASPAGKGEQQTFSSDEPGLVEDTTHAEDSLSSFRRWMSTSGSRHLSDFLRDRLGNAVLVGDSATEVVKDGFEALYRQWEAGSKVMRDITEKHDTAVRERSERREKERQRKFEREREEWHDQDGAETVIGTLNTFSTWSGSTVAAARYSTLPKPFWEDNSAGTNSSGYRDGRDSPTTGRGSLWDYGSVPPAANAGRLVGLSSDALSVASSDDLDWCDKVVKSYRQEPSSQGPDASPLPGAEPAAGESDGGPSIDPMLASWAGSSAPTNEELPESNGDGRSPESSNDSNGSDLSRLSDIFPDIPQFLAIESTAIDELVSAYHAWAHDAEGSAFQEAVCEPTEIHEPSHPGNTPSGSERGSVGWSSASFSSQVGASSQSSQTRGAGPRKRCNDDEDDKFRKRVSPKRKRIEPGSRRLACLFQKRYPSKHLFCGTGGAIRGFDTIARIKEHIRRRHVRSPIYCPRCKKVFEGPEAKDEHVLQGMSAQPCDERPFEDETALPWQPSLASLFKTRVDKDLAIQEQWFSLWASIFPDVEPPVSCLVDDAACEHVLEYYEFTRTRGIEVVRETVRSSGLMSSTIISASETESHETLSAELEAFAERIFSMTAERIFRDFHHHREFTCTDRRNNPSDRSQQASRGPRGASSAQDLHGSPPSPTPAQPPPTPGLDRTGTLQSEIGILDMAVDQTELPLLLGGMDDGHALDAFVGEYEPPEVHAEGLATLENLSWESLLKGSSDLI</sequence>
<feature type="region of interest" description="Disordered" evidence="1">
    <location>
        <begin position="199"/>
        <end position="230"/>
    </location>
</feature>
<dbReference type="AlphaFoldDB" id="A0AAV9GFH7"/>
<feature type="compositionally biased region" description="Polar residues" evidence="1">
    <location>
        <begin position="327"/>
        <end position="339"/>
    </location>
</feature>
<feature type="compositionally biased region" description="Basic residues" evidence="1">
    <location>
        <begin position="444"/>
        <end position="453"/>
    </location>
</feature>
<feature type="compositionally biased region" description="Pro residues" evidence="1">
    <location>
        <begin position="697"/>
        <end position="709"/>
    </location>
</feature>
<evidence type="ECO:0000313" key="3">
    <source>
        <dbReference type="Proteomes" id="UP001321760"/>
    </source>
</evidence>
<dbReference type="Proteomes" id="UP001321760">
    <property type="component" value="Unassembled WGS sequence"/>
</dbReference>
<feature type="region of interest" description="Disordered" evidence="1">
    <location>
        <begin position="1"/>
        <end position="73"/>
    </location>
</feature>
<evidence type="ECO:0000313" key="2">
    <source>
        <dbReference type="EMBL" id="KAK4447218.1"/>
    </source>
</evidence>
<proteinExistence type="predicted"/>
<dbReference type="EMBL" id="MU865951">
    <property type="protein sequence ID" value="KAK4447218.1"/>
    <property type="molecule type" value="Genomic_DNA"/>
</dbReference>
<accession>A0AAV9GFH7</accession>